<proteinExistence type="predicted"/>
<sequence>MVHPQRGKRFMSCEHQRQRGAHRSGAGLEDPGCLACFSIGLALTMVTSGVIAALSVKHVSKRFSGFGEIVRKAPYVSGAVILVIGLYLGINGWLHLPIK</sequence>
<feature type="transmembrane region" description="Helical" evidence="1">
    <location>
        <begin position="75"/>
        <end position="94"/>
    </location>
</feature>
<dbReference type="EMBL" id="JACICY010000009">
    <property type="protein sequence ID" value="MBB3862017.1"/>
    <property type="molecule type" value="Genomic_DNA"/>
</dbReference>
<dbReference type="AlphaFoldDB" id="A0A7W5ZZK8"/>
<reference evidence="2 3" key="1">
    <citation type="submission" date="2020-08" db="EMBL/GenBank/DDBJ databases">
        <title>Genomic Encyclopedia of Type Strains, Phase IV (KMG-IV): sequencing the most valuable type-strain genomes for metagenomic binning, comparative biology and taxonomic classification.</title>
        <authorList>
            <person name="Goeker M."/>
        </authorList>
    </citation>
    <scope>NUCLEOTIDE SEQUENCE [LARGE SCALE GENOMIC DNA]</scope>
    <source>
        <strain evidence="2 3">DSM 14552</strain>
    </source>
</reference>
<comment type="caution">
    <text evidence="2">The sequence shown here is derived from an EMBL/GenBank/DDBJ whole genome shotgun (WGS) entry which is preliminary data.</text>
</comment>
<keyword evidence="1" id="KW-1133">Transmembrane helix</keyword>
<gene>
    <name evidence="2" type="ORF">GGQ88_003311</name>
</gene>
<accession>A0A7W5ZZK8</accession>
<keyword evidence="1" id="KW-0472">Membrane</keyword>
<evidence type="ECO:0000256" key="1">
    <source>
        <dbReference type="SAM" id="Phobius"/>
    </source>
</evidence>
<evidence type="ECO:0000313" key="2">
    <source>
        <dbReference type="EMBL" id="MBB3862017.1"/>
    </source>
</evidence>
<evidence type="ECO:0000313" key="3">
    <source>
        <dbReference type="Proteomes" id="UP000562395"/>
    </source>
</evidence>
<keyword evidence="1" id="KW-0812">Transmembrane</keyword>
<organism evidence="2 3">
    <name type="scientific">Novosphingobium hassiacum</name>
    <dbReference type="NCBI Taxonomy" id="173676"/>
    <lineage>
        <taxon>Bacteria</taxon>
        <taxon>Pseudomonadati</taxon>
        <taxon>Pseudomonadota</taxon>
        <taxon>Alphaproteobacteria</taxon>
        <taxon>Sphingomonadales</taxon>
        <taxon>Sphingomonadaceae</taxon>
        <taxon>Novosphingobium</taxon>
    </lineage>
</organism>
<dbReference type="Proteomes" id="UP000562395">
    <property type="component" value="Unassembled WGS sequence"/>
</dbReference>
<name>A0A7W5ZZK8_9SPHN</name>
<protein>
    <submittedName>
        <fullName evidence="2">Uncharacterized protein</fullName>
    </submittedName>
</protein>
<feature type="transmembrane region" description="Helical" evidence="1">
    <location>
        <begin position="32"/>
        <end position="55"/>
    </location>
</feature>
<keyword evidence="3" id="KW-1185">Reference proteome</keyword>